<reference evidence="2 3" key="1">
    <citation type="submission" date="2014-01" db="EMBL/GenBank/DDBJ databases">
        <authorList>
            <person name="Dobos K."/>
            <person name="Lenaerts A."/>
            <person name="Ordway D."/>
            <person name="DeGroote M.A."/>
            <person name="Parker T."/>
            <person name="Sizemore C."/>
            <person name="Tallon L.J."/>
            <person name="Sadzewicz L.K."/>
            <person name="Sengamalay N."/>
            <person name="Fraser C.M."/>
            <person name="Hine E."/>
            <person name="Shefchek K.A."/>
            <person name="Das S.P."/>
            <person name="Tettelin H."/>
        </authorList>
    </citation>
    <scope>NUCLEOTIDE SEQUENCE [LARGE SCALE GENOMIC DNA]</scope>
    <source>
        <strain evidence="2 3">Harvey</strain>
    </source>
</reference>
<comment type="caution">
    <text evidence="2">The sequence shown here is derived from an EMBL/GenBank/DDBJ whole genome shotgun (WGS) entry which is preliminary data.</text>
</comment>
<protein>
    <submittedName>
        <fullName evidence="2">Transposase for IS2404</fullName>
    </submittedName>
</protein>
<organism evidence="2 3">
    <name type="scientific">Mycobacterium ulcerans str. Harvey</name>
    <dbReference type="NCBI Taxonomy" id="1299332"/>
    <lineage>
        <taxon>Bacteria</taxon>
        <taxon>Bacillati</taxon>
        <taxon>Actinomycetota</taxon>
        <taxon>Actinomycetes</taxon>
        <taxon>Mycobacteriales</taxon>
        <taxon>Mycobacteriaceae</taxon>
        <taxon>Mycobacterium</taxon>
        <taxon>Mycobacterium ulcerans group</taxon>
    </lineage>
</organism>
<sequence>MPDWCSVNSLSPRKAMKFLRMCPAHAAAGSLRWLVTVDAMHTQVVTAKLICATLKSHYLMIVKSNQAKILRVSPRCLGRGAAALPTTPAATAVSRPAPCKSSPLHENRLPYANKYPDHS</sequence>
<feature type="region of interest" description="Disordered" evidence="1">
    <location>
        <begin position="92"/>
        <end position="119"/>
    </location>
</feature>
<evidence type="ECO:0000256" key="1">
    <source>
        <dbReference type="SAM" id="MobiDB-lite"/>
    </source>
</evidence>
<evidence type="ECO:0000313" key="2">
    <source>
        <dbReference type="EMBL" id="EUA92440.1"/>
    </source>
</evidence>
<dbReference type="Proteomes" id="UP000020681">
    <property type="component" value="Unassembled WGS sequence"/>
</dbReference>
<keyword evidence="3" id="KW-1185">Reference proteome</keyword>
<evidence type="ECO:0000313" key="3">
    <source>
        <dbReference type="Proteomes" id="UP000020681"/>
    </source>
</evidence>
<dbReference type="EMBL" id="JAOL01000077">
    <property type="protein sequence ID" value="EUA92440.1"/>
    <property type="molecule type" value="Genomic_DNA"/>
</dbReference>
<proteinExistence type="predicted"/>
<accession>A0ABN0R5V0</accession>
<gene>
    <name evidence="2" type="ORF">I551_1023</name>
</gene>
<name>A0ABN0R5V0_MYCUL</name>